<proteinExistence type="inferred from homology"/>
<dbReference type="AlphaFoldDB" id="A0A6J6IPP9"/>
<feature type="domain" description="Mur ligase N-terminal catalytic" evidence="11">
    <location>
        <begin position="30"/>
        <end position="84"/>
    </location>
</feature>
<keyword evidence="4" id="KW-0547">Nucleotide-binding</keyword>
<keyword evidence="5" id="KW-0067">ATP-binding</keyword>
<dbReference type="PANTHER" id="PTHR43024:SF1">
    <property type="entry name" value="UDP-N-ACETYLMURAMOYL-TRIPEPTIDE--D-ALANYL-D-ALANINE LIGASE"/>
    <property type="match status" value="1"/>
</dbReference>
<evidence type="ECO:0000256" key="4">
    <source>
        <dbReference type="ARBA" id="ARBA00022741"/>
    </source>
</evidence>
<dbReference type="HAMAP" id="MF_02019">
    <property type="entry name" value="MurF"/>
    <property type="match status" value="1"/>
</dbReference>
<dbReference type="GO" id="GO:0047480">
    <property type="term" value="F:UDP-N-acetylmuramoyl-tripeptide-D-alanyl-D-alanine ligase activity"/>
    <property type="evidence" value="ECO:0007669"/>
    <property type="project" value="InterPro"/>
</dbReference>
<dbReference type="InterPro" id="IPR036615">
    <property type="entry name" value="Mur_ligase_C_dom_sf"/>
</dbReference>
<evidence type="ECO:0000256" key="5">
    <source>
        <dbReference type="ARBA" id="ARBA00022840"/>
    </source>
</evidence>
<evidence type="ECO:0000256" key="2">
    <source>
        <dbReference type="ARBA" id="ARBA00022598"/>
    </source>
</evidence>
<dbReference type="GO" id="GO:0005524">
    <property type="term" value="F:ATP binding"/>
    <property type="evidence" value="ECO:0007669"/>
    <property type="project" value="UniProtKB-KW"/>
</dbReference>
<dbReference type="InterPro" id="IPR004101">
    <property type="entry name" value="Mur_ligase_C"/>
</dbReference>
<dbReference type="GO" id="GO:0071555">
    <property type="term" value="P:cell wall organization"/>
    <property type="evidence" value="ECO:0007669"/>
    <property type="project" value="UniProtKB-KW"/>
</dbReference>
<dbReference type="InterPro" id="IPR005863">
    <property type="entry name" value="UDP-N-AcMur_synth"/>
</dbReference>
<gene>
    <name evidence="14" type="ORF">UFOPK2032_00284</name>
</gene>
<dbReference type="EMBL" id="CAEZVM010000006">
    <property type="protein sequence ID" value="CAB4626520.1"/>
    <property type="molecule type" value="Genomic_DNA"/>
</dbReference>
<evidence type="ECO:0000259" key="11">
    <source>
        <dbReference type="Pfam" id="PF01225"/>
    </source>
</evidence>
<evidence type="ECO:0000259" key="13">
    <source>
        <dbReference type="Pfam" id="PF08245"/>
    </source>
</evidence>
<feature type="domain" description="Mur ligase C-terminal" evidence="12">
    <location>
        <begin position="322"/>
        <end position="448"/>
    </location>
</feature>
<dbReference type="Gene3D" id="3.40.1190.10">
    <property type="entry name" value="Mur-like, catalytic domain"/>
    <property type="match status" value="1"/>
</dbReference>
<keyword evidence="2" id="KW-0436">Ligase</keyword>
<evidence type="ECO:0000256" key="9">
    <source>
        <dbReference type="ARBA" id="ARBA00023316"/>
    </source>
</evidence>
<dbReference type="Pfam" id="PF08245">
    <property type="entry name" value="Mur_ligase_M"/>
    <property type="match status" value="1"/>
</dbReference>
<keyword evidence="8" id="KW-0131">Cell cycle</keyword>
<organism evidence="14">
    <name type="scientific">freshwater metagenome</name>
    <dbReference type="NCBI Taxonomy" id="449393"/>
    <lineage>
        <taxon>unclassified sequences</taxon>
        <taxon>metagenomes</taxon>
        <taxon>ecological metagenomes</taxon>
    </lineage>
</organism>
<keyword evidence="3" id="KW-0132">Cell division</keyword>
<dbReference type="SUPFAM" id="SSF63418">
    <property type="entry name" value="MurE/MurF N-terminal domain"/>
    <property type="match status" value="1"/>
</dbReference>
<evidence type="ECO:0000256" key="8">
    <source>
        <dbReference type="ARBA" id="ARBA00023306"/>
    </source>
</evidence>
<dbReference type="GO" id="GO:0008360">
    <property type="term" value="P:regulation of cell shape"/>
    <property type="evidence" value="ECO:0007669"/>
    <property type="project" value="UniProtKB-KW"/>
</dbReference>
<feature type="domain" description="Mur ligase central" evidence="13">
    <location>
        <begin position="111"/>
        <end position="297"/>
    </location>
</feature>
<dbReference type="Gene3D" id="3.90.190.20">
    <property type="entry name" value="Mur ligase, C-terminal domain"/>
    <property type="match status" value="1"/>
</dbReference>
<dbReference type="Pfam" id="PF01225">
    <property type="entry name" value="Mur_ligase"/>
    <property type="match status" value="1"/>
</dbReference>
<dbReference type="InterPro" id="IPR036565">
    <property type="entry name" value="Mur-like_cat_sf"/>
</dbReference>
<dbReference type="Gene3D" id="3.40.1390.10">
    <property type="entry name" value="MurE/MurF, N-terminal domain"/>
    <property type="match status" value="1"/>
</dbReference>
<sequence>MISITAAELAEIFGSKVIGDSKSLVSAGTETDSRLIAPGGLFFAKPGELNDGHDFVADAKAHGATVAIVERQVDCDIAQIVVSDTVQALGTLAGWLITELKNRGNLKVIGITGSNGKTTTKNMLREILSKIGNTIAPIESFNNKVGAPISILRADLETKYLVVEMGAEGIGSISYLAKMAKPDIGVILKVGMAHAGEFGGIENTAKIKGELAESLGENGKLVLNADDALVSAMKNRTKAEVSWFGTQPESDFSASEVTVSKLGTAFVLKWPDGEKTPVQLRILGEHHVMNALAAASVSRLLGASKAQIVHSLESMELAERWRMQRAVRSDGVTVINDAYNASPDSMRAALQTLAQLGRMGSRTIAVLGEMAELGEYSRYEHDSIGRLVVRLNIDQLVVVGEGAKLIHMGASQEGSWDGESQFFSSIAETLAYLRGILTDGDTVLVKSSKSANLRFLGDELMLEAE</sequence>
<keyword evidence="9" id="KW-0961">Cell wall biogenesis/degradation</keyword>
<accession>A0A6J6IPP9</accession>
<evidence type="ECO:0000256" key="10">
    <source>
        <dbReference type="ARBA" id="ARBA00031461"/>
    </source>
</evidence>
<keyword evidence="1" id="KW-0963">Cytoplasm</keyword>
<dbReference type="InterPro" id="IPR035911">
    <property type="entry name" value="MurE/MurF_N"/>
</dbReference>
<dbReference type="GO" id="GO:0009252">
    <property type="term" value="P:peptidoglycan biosynthetic process"/>
    <property type="evidence" value="ECO:0007669"/>
    <property type="project" value="UniProtKB-KW"/>
</dbReference>
<evidence type="ECO:0000256" key="7">
    <source>
        <dbReference type="ARBA" id="ARBA00022984"/>
    </source>
</evidence>
<keyword evidence="7" id="KW-0573">Peptidoglycan synthesis</keyword>
<dbReference type="Pfam" id="PF02875">
    <property type="entry name" value="Mur_ligase_C"/>
    <property type="match status" value="1"/>
</dbReference>
<dbReference type="InterPro" id="IPR051046">
    <property type="entry name" value="MurCDEF_CellWall_CoF430Synth"/>
</dbReference>
<evidence type="ECO:0000313" key="14">
    <source>
        <dbReference type="EMBL" id="CAB4626520.1"/>
    </source>
</evidence>
<dbReference type="PANTHER" id="PTHR43024">
    <property type="entry name" value="UDP-N-ACETYLMURAMOYL-TRIPEPTIDE--D-ALANYL-D-ALANINE LIGASE"/>
    <property type="match status" value="1"/>
</dbReference>
<evidence type="ECO:0000256" key="6">
    <source>
        <dbReference type="ARBA" id="ARBA00022960"/>
    </source>
</evidence>
<dbReference type="GO" id="GO:0051301">
    <property type="term" value="P:cell division"/>
    <property type="evidence" value="ECO:0007669"/>
    <property type="project" value="UniProtKB-KW"/>
</dbReference>
<dbReference type="NCBIfam" id="TIGR01143">
    <property type="entry name" value="murF"/>
    <property type="match status" value="1"/>
</dbReference>
<keyword evidence="6" id="KW-0133">Cell shape</keyword>
<evidence type="ECO:0000256" key="3">
    <source>
        <dbReference type="ARBA" id="ARBA00022618"/>
    </source>
</evidence>
<evidence type="ECO:0000259" key="12">
    <source>
        <dbReference type="Pfam" id="PF02875"/>
    </source>
</evidence>
<evidence type="ECO:0000256" key="1">
    <source>
        <dbReference type="ARBA" id="ARBA00022490"/>
    </source>
</evidence>
<dbReference type="SUPFAM" id="SSF53244">
    <property type="entry name" value="MurD-like peptide ligases, peptide-binding domain"/>
    <property type="match status" value="1"/>
</dbReference>
<name>A0A6J6IPP9_9ZZZZ</name>
<protein>
    <recommendedName>
        <fullName evidence="10">UDP-MurNAc-pentapeptide synthetase</fullName>
    </recommendedName>
</protein>
<dbReference type="InterPro" id="IPR000713">
    <property type="entry name" value="Mur_ligase_N"/>
</dbReference>
<dbReference type="InterPro" id="IPR013221">
    <property type="entry name" value="Mur_ligase_cen"/>
</dbReference>
<dbReference type="SUPFAM" id="SSF53623">
    <property type="entry name" value="MurD-like peptide ligases, catalytic domain"/>
    <property type="match status" value="1"/>
</dbReference>
<reference evidence="14" key="1">
    <citation type="submission" date="2020-05" db="EMBL/GenBank/DDBJ databases">
        <authorList>
            <person name="Chiriac C."/>
            <person name="Salcher M."/>
            <person name="Ghai R."/>
            <person name="Kavagutti S V."/>
        </authorList>
    </citation>
    <scope>NUCLEOTIDE SEQUENCE</scope>
</reference>